<dbReference type="RefSeq" id="WP_078758326.1">
    <property type="nucleotide sequence ID" value="NZ_FUXP01000005.1"/>
</dbReference>
<dbReference type="EMBL" id="FUXP01000005">
    <property type="protein sequence ID" value="SKA05648.1"/>
    <property type="molecule type" value="Genomic_DNA"/>
</dbReference>
<organism evidence="2 3">
    <name type="scientific">Lysobacter spongiicola DSM 21749</name>
    <dbReference type="NCBI Taxonomy" id="1122188"/>
    <lineage>
        <taxon>Bacteria</taxon>
        <taxon>Pseudomonadati</taxon>
        <taxon>Pseudomonadota</taxon>
        <taxon>Gammaproteobacteria</taxon>
        <taxon>Lysobacterales</taxon>
        <taxon>Lysobacteraceae</taxon>
        <taxon>Novilysobacter</taxon>
    </lineage>
</organism>
<proteinExistence type="predicted"/>
<protein>
    <submittedName>
        <fullName evidence="2">Uncharacterized protein</fullName>
    </submittedName>
</protein>
<dbReference type="AlphaFoldDB" id="A0A1T4QQW0"/>
<evidence type="ECO:0000256" key="1">
    <source>
        <dbReference type="SAM" id="MobiDB-lite"/>
    </source>
</evidence>
<feature type="compositionally biased region" description="Polar residues" evidence="1">
    <location>
        <begin position="1"/>
        <end position="13"/>
    </location>
</feature>
<evidence type="ECO:0000313" key="3">
    <source>
        <dbReference type="Proteomes" id="UP000190061"/>
    </source>
</evidence>
<accession>A0A1T4QQW0</accession>
<gene>
    <name evidence="2" type="ORF">SAMN02745674_01759</name>
</gene>
<sequence>MTSQQNRQGTPTGNAGGGNEASGKHQGLRQPADDTRDEDAIDNVGLKDPGAEVEDHLRDKRGKGVRGGFDDSIDHDADRDQVSNEQVANSPRKT</sequence>
<dbReference type="Proteomes" id="UP000190061">
    <property type="component" value="Unassembled WGS sequence"/>
</dbReference>
<feature type="region of interest" description="Disordered" evidence="1">
    <location>
        <begin position="1"/>
        <end position="94"/>
    </location>
</feature>
<keyword evidence="3" id="KW-1185">Reference proteome</keyword>
<dbReference type="OrthoDB" id="6027976at2"/>
<feature type="compositionally biased region" description="Polar residues" evidence="1">
    <location>
        <begin position="83"/>
        <end position="94"/>
    </location>
</feature>
<dbReference type="STRING" id="1122188.SAMN02745674_01759"/>
<feature type="compositionally biased region" description="Basic and acidic residues" evidence="1">
    <location>
        <begin position="68"/>
        <end position="82"/>
    </location>
</feature>
<feature type="compositionally biased region" description="Basic and acidic residues" evidence="1">
    <location>
        <begin position="49"/>
        <end position="58"/>
    </location>
</feature>
<name>A0A1T4QQW0_9GAMM</name>
<reference evidence="2 3" key="1">
    <citation type="submission" date="2017-02" db="EMBL/GenBank/DDBJ databases">
        <authorList>
            <person name="Peterson S.W."/>
        </authorList>
    </citation>
    <scope>NUCLEOTIDE SEQUENCE [LARGE SCALE GENOMIC DNA]</scope>
    <source>
        <strain evidence="2 3">DSM 21749</strain>
    </source>
</reference>
<evidence type="ECO:0000313" key="2">
    <source>
        <dbReference type="EMBL" id="SKA05648.1"/>
    </source>
</evidence>